<accession>A0A0V0GGV1</accession>
<protein>
    <submittedName>
        <fullName evidence="1">Putative ovule protein</fullName>
    </submittedName>
</protein>
<proteinExistence type="predicted"/>
<name>A0A0V0GGV1_SOLCH</name>
<dbReference type="EMBL" id="GEDG01039216">
    <property type="protein sequence ID" value="JAP07219.1"/>
    <property type="molecule type" value="Transcribed_RNA"/>
</dbReference>
<feature type="non-terminal residue" evidence="1">
    <location>
        <position position="1"/>
    </location>
</feature>
<evidence type="ECO:0000313" key="1">
    <source>
        <dbReference type="EMBL" id="JAP07219.1"/>
    </source>
</evidence>
<dbReference type="AlphaFoldDB" id="A0A0V0GGV1"/>
<sequence>DRKFNVSLQKHVGIGIKHSFKLPKVKIDSNKSLTSHYSLPLSKSLLLAICLSSPITYMHTT</sequence>
<organism evidence="1">
    <name type="scientific">Solanum chacoense</name>
    <name type="common">Chaco potato</name>
    <dbReference type="NCBI Taxonomy" id="4108"/>
    <lineage>
        <taxon>Eukaryota</taxon>
        <taxon>Viridiplantae</taxon>
        <taxon>Streptophyta</taxon>
        <taxon>Embryophyta</taxon>
        <taxon>Tracheophyta</taxon>
        <taxon>Spermatophyta</taxon>
        <taxon>Magnoliopsida</taxon>
        <taxon>eudicotyledons</taxon>
        <taxon>Gunneridae</taxon>
        <taxon>Pentapetalae</taxon>
        <taxon>asterids</taxon>
        <taxon>lamiids</taxon>
        <taxon>Solanales</taxon>
        <taxon>Solanaceae</taxon>
        <taxon>Solanoideae</taxon>
        <taxon>Solaneae</taxon>
        <taxon>Solanum</taxon>
    </lineage>
</organism>
<reference evidence="1" key="1">
    <citation type="submission" date="2015-12" db="EMBL/GenBank/DDBJ databases">
        <title>Gene expression during late stages of embryo sac development: a critical building block for successful pollen-pistil interactions.</title>
        <authorList>
            <person name="Liu Y."/>
            <person name="Joly V."/>
            <person name="Sabar M."/>
            <person name="Matton D.P."/>
        </authorList>
    </citation>
    <scope>NUCLEOTIDE SEQUENCE</scope>
</reference>